<dbReference type="RefSeq" id="WP_208259067.1">
    <property type="nucleotide sequence ID" value="NZ_JAGEOJ010000012.1"/>
</dbReference>
<dbReference type="InterPro" id="IPR036259">
    <property type="entry name" value="MFS_trans_sf"/>
</dbReference>
<feature type="transmembrane region" description="Helical" evidence="6">
    <location>
        <begin position="363"/>
        <end position="382"/>
    </location>
</feature>
<dbReference type="Proteomes" id="UP000669179">
    <property type="component" value="Unassembled WGS sequence"/>
</dbReference>
<proteinExistence type="predicted"/>
<evidence type="ECO:0000256" key="6">
    <source>
        <dbReference type="SAM" id="Phobius"/>
    </source>
</evidence>
<name>A0A939PEN4_9ACTN</name>
<feature type="transmembrane region" description="Helical" evidence="6">
    <location>
        <begin position="133"/>
        <end position="154"/>
    </location>
</feature>
<dbReference type="PANTHER" id="PTHR23511">
    <property type="entry name" value="SYNAPTIC VESICLE GLYCOPROTEIN 2"/>
    <property type="match status" value="1"/>
</dbReference>
<feature type="transmembrane region" description="Helical" evidence="6">
    <location>
        <begin position="420"/>
        <end position="441"/>
    </location>
</feature>
<keyword evidence="5 6" id="KW-0472">Membrane</keyword>
<gene>
    <name evidence="8" type="ORF">J4573_29060</name>
</gene>
<feature type="transmembrane region" description="Helical" evidence="6">
    <location>
        <begin position="161"/>
        <end position="180"/>
    </location>
</feature>
<evidence type="ECO:0000256" key="5">
    <source>
        <dbReference type="ARBA" id="ARBA00023136"/>
    </source>
</evidence>
<feature type="transmembrane region" description="Helical" evidence="6">
    <location>
        <begin position="249"/>
        <end position="268"/>
    </location>
</feature>
<feature type="transmembrane region" description="Helical" evidence="6">
    <location>
        <begin position="389"/>
        <end position="408"/>
    </location>
</feature>
<dbReference type="AlphaFoldDB" id="A0A939PEN4"/>
<comment type="caution">
    <text evidence="8">The sequence shown here is derived from an EMBL/GenBank/DDBJ whole genome shotgun (WGS) entry which is preliminary data.</text>
</comment>
<evidence type="ECO:0000256" key="1">
    <source>
        <dbReference type="ARBA" id="ARBA00004651"/>
    </source>
</evidence>
<feature type="transmembrane region" description="Helical" evidence="6">
    <location>
        <begin position="482"/>
        <end position="503"/>
    </location>
</feature>
<keyword evidence="2" id="KW-0813">Transport</keyword>
<evidence type="ECO:0000259" key="7">
    <source>
        <dbReference type="PROSITE" id="PS50850"/>
    </source>
</evidence>
<sequence length="525" mass="55554">MAVFWIGAAMVTVGVVLHLPMYFDARDMGYHMAGMPMDAGMIAGMVLILAGLAACCYGLLSRFADFGSAAHLKVRAIDDARIGQTHIGLLVVLALAVTIDVQKPTALAFVVPGFAREYGLRSALNPHGGAPAALLPLVGITGTVLGSLAWGWLGDRMGRRAAMLLAGVIFIGTSVCGTMPSYELNLVMCFVMGLGAGGMLPVAFTLLSETIPARHRGWLMVLIGGDIAGAYVLTSWASETLTPTYSWRVLWLIGLPTGLVFILLIRWIPESPRYLLAVGKEDEARQVLRRYKAEVVPMDRSELETEERVGSSYGQLLRPPFLGLTAVLALVGGGIGLVVYGFQLWLPTNLRHLGYEGVTADRVLRDSSLIGFPLNFLIAYLYHRSSRWTLIGLTALVAVALLGFVVLGDSVAGDRPLLSALLVIPIWGSSSVVAVLSAYGAEVYPTRIRSRGSGLVAGLTKAGGVLIIALVVAAVAVPSLRVTAVLGALPLALAVGLAFAVAIETRSRRLEDITAGELSQAPLAS</sequence>
<dbReference type="InterPro" id="IPR005829">
    <property type="entry name" value="Sugar_transporter_CS"/>
</dbReference>
<dbReference type="Pfam" id="PF07690">
    <property type="entry name" value="MFS_1"/>
    <property type="match status" value="1"/>
</dbReference>
<dbReference type="GO" id="GO:0005886">
    <property type="term" value="C:plasma membrane"/>
    <property type="evidence" value="ECO:0007669"/>
    <property type="project" value="UniProtKB-SubCell"/>
</dbReference>
<dbReference type="SUPFAM" id="SSF103473">
    <property type="entry name" value="MFS general substrate transporter"/>
    <property type="match status" value="1"/>
</dbReference>
<accession>A0A939PEN4</accession>
<dbReference type="PANTHER" id="PTHR23511:SF34">
    <property type="entry name" value="SYNAPTIC VESICLE GLYCOPROTEIN 2"/>
    <property type="match status" value="1"/>
</dbReference>
<keyword evidence="9" id="KW-1185">Reference proteome</keyword>
<evidence type="ECO:0000256" key="3">
    <source>
        <dbReference type="ARBA" id="ARBA00022692"/>
    </source>
</evidence>
<dbReference type="InterPro" id="IPR011701">
    <property type="entry name" value="MFS"/>
</dbReference>
<dbReference type="PROSITE" id="PS00217">
    <property type="entry name" value="SUGAR_TRANSPORT_2"/>
    <property type="match status" value="1"/>
</dbReference>
<feature type="transmembrane region" description="Helical" evidence="6">
    <location>
        <begin position="219"/>
        <end position="237"/>
    </location>
</feature>
<evidence type="ECO:0000313" key="8">
    <source>
        <dbReference type="EMBL" id="MBO2451175.1"/>
    </source>
</evidence>
<feature type="transmembrane region" description="Helical" evidence="6">
    <location>
        <begin position="321"/>
        <end position="343"/>
    </location>
</feature>
<reference evidence="8" key="1">
    <citation type="submission" date="2021-03" db="EMBL/GenBank/DDBJ databases">
        <authorList>
            <person name="Kanchanasin P."/>
            <person name="Saeng-In P."/>
            <person name="Phongsopitanun W."/>
            <person name="Yuki M."/>
            <person name="Kudo T."/>
            <person name="Ohkuma M."/>
            <person name="Tanasupawat S."/>
        </authorList>
    </citation>
    <scope>NUCLEOTIDE SEQUENCE</scope>
    <source>
        <strain evidence="8">GKU 128</strain>
    </source>
</reference>
<feature type="transmembrane region" description="Helical" evidence="6">
    <location>
        <begin position="453"/>
        <end position="476"/>
    </location>
</feature>
<evidence type="ECO:0000313" key="9">
    <source>
        <dbReference type="Proteomes" id="UP000669179"/>
    </source>
</evidence>
<dbReference type="Gene3D" id="1.20.1250.20">
    <property type="entry name" value="MFS general substrate transporter like domains"/>
    <property type="match status" value="1"/>
</dbReference>
<feature type="transmembrane region" description="Helical" evidence="6">
    <location>
        <begin position="37"/>
        <end position="60"/>
    </location>
</feature>
<feature type="domain" description="Major facilitator superfamily (MFS) profile" evidence="7">
    <location>
        <begin position="89"/>
        <end position="508"/>
    </location>
</feature>
<protein>
    <submittedName>
        <fullName evidence="8">MFS transporter</fullName>
    </submittedName>
</protein>
<comment type="subcellular location">
    <subcellularLocation>
        <location evidence="1">Cell membrane</location>
        <topology evidence="1">Multi-pass membrane protein</topology>
    </subcellularLocation>
</comment>
<organism evidence="8 9">
    <name type="scientific">Actinomadura barringtoniae</name>
    <dbReference type="NCBI Taxonomy" id="1427535"/>
    <lineage>
        <taxon>Bacteria</taxon>
        <taxon>Bacillati</taxon>
        <taxon>Actinomycetota</taxon>
        <taxon>Actinomycetes</taxon>
        <taxon>Streptosporangiales</taxon>
        <taxon>Thermomonosporaceae</taxon>
        <taxon>Actinomadura</taxon>
    </lineage>
</organism>
<dbReference type="GO" id="GO:0022857">
    <property type="term" value="F:transmembrane transporter activity"/>
    <property type="evidence" value="ECO:0007669"/>
    <property type="project" value="InterPro"/>
</dbReference>
<evidence type="ECO:0000256" key="4">
    <source>
        <dbReference type="ARBA" id="ARBA00022989"/>
    </source>
</evidence>
<feature type="transmembrane region" description="Helical" evidence="6">
    <location>
        <begin position="186"/>
        <end position="207"/>
    </location>
</feature>
<keyword evidence="4 6" id="KW-1133">Transmembrane helix</keyword>
<evidence type="ECO:0000256" key="2">
    <source>
        <dbReference type="ARBA" id="ARBA00022448"/>
    </source>
</evidence>
<dbReference type="EMBL" id="JAGEOJ010000012">
    <property type="protein sequence ID" value="MBO2451175.1"/>
    <property type="molecule type" value="Genomic_DNA"/>
</dbReference>
<dbReference type="PROSITE" id="PS50850">
    <property type="entry name" value="MFS"/>
    <property type="match status" value="1"/>
</dbReference>
<keyword evidence="3 6" id="KW-0812">Transmembrane</keyword>
<dbReference type="InterPro" id="IPR020846">
    <property type="entry name" value="MFS_dom"/>
</dbReference>
<feature type="transmembrane region" description="Helical" evidence="6">
    <location>
        <begin position="6"/>
        <end position="25"/>
    </location>
</feature>